<reference evidence="2" key="1">
    <citation type="submission" date="2023-07" db="EMBL/GenBank/DDBJ databases">
        <title>Dyadobacter sp. nov 'subterranea' isolated from contaminted grondwater.</title>
        <authorList>
            <person name="Szabo I."/>
            <person name="Al-Omari J."/>
            <person name="Szerdahelyi S.G."/>
            <person name="Rado J."/>
        </authorList>
    </citation>
    <scope>NUCLEOTIDE SEQUENCE [LARGE SCALE GENOMIC DNA]</scope>
    <source>
        <strain evidence="2">UP-52</strain>
    </source>
</reference>
<evidence type="ECO:0000313" key="2">
    <source>
        <dbReference type="Proteomes" id="UP000634134"/>
    </source>
</evidence>
<accession>A0ABR9W9F9</accession>
<dbReference type="RefSeq" id="WP_194120353.1">
    <property type="nucleotide sequence ID" value="NZ_JACYGY010000001.1"/>
</dbReference>
<dbReference type="Proteomes" id="UP000634134">
    <property type="component" value="Unassembled WGS sequence"/>
</dbReference>
<sequence length="47" mass="5336">MKQDVRLKLERKIICRFKGAIWQGQVRPVDTSAITTSGLVCTFTAIR</sequence>
<name>A0ABR9W9F9_9BACT</name>
<organism evidence="1 2">
    <name type="scientific">Dyadobacter subterraneus</name>
    <dbReference type="NCBI Taxonomy" id="2773304"/>
    <lineage>
        <taxon>Bacteria</taxon>
        <taxon>Pseudomonadati</taxon>
        <taxon>Bacteroidota</taxon>
        <taxon>Cytophagia</taxon>
        <taxon>Cytophagales</taxon>
        <taxon>Spirosomataceae</taxon>
        <taxon>Dyadobacter</taxon>
    </lineage>
</organism>
<dbReference type="EMBL" id="JACYGY010000001">
    <property type="protein sequence ID" value="MBE9462128.1"/>
    <property type="molecule type" value="Genomic_DNA"/>
</dbReference>
<evidence type="ECO:0000313" key="1">
    <source>
        <dbReference type="EMBL" id="MBE9462128.1"/>
    </source>
</evidence>
<keyword evidence="2" id="KW-1185">Reference proteome</keyword>
<gene>
    <name evidence="1" type="ORF">IEE83_09570</name>
</gene>
<protein>
    <submittedName>
        <fullName evidence="1">Uncharacterized protein</fullName>
    </submittedName>
</protein>
<comment type="caution">
    <text evidence="1">The sequence shown here is derived from an EMBL/GenBank/DDBJ whole genome shotgun (WGS) entry which is preliminary data.</text>
</comment>
<proteinExistence type="predicted"/>